<dbReference type="InterPro" id="IPR051781">
    <property type="entry name" value="Metallo-dep_Hydrolase"/>
</dbReference>
<dbReference type="InterPro" id="IPR032466">
    <property type="entry name" value="Metal_Hydrolase"/>
</dbReference>
<dbReference type="Gene3D" id="3.40.50.10910">
    <property type="entry name" value="Amidohydrolase"/>
    <property type="match status" value="1"/>
</dbReference>
<comment type="caution">
    <text evidence="2">The sequence shown here is derived from an EMBL/GenBank/DDBJ whole genome shotgun (WGS) entry which is preliminary data.</text>
</comment>
<dbReference type="SUPFAM" id="SSF51338">
    <property type="entry name" value="Composite domain of metallo-dependent hydrolases"/>
    <property type="match status" value="1"/>
</dbReference>
<accession>A0ABW2UL17</accession>
<protein>
    <submittedName>
        <fullName evidence="2">Amidohydrolase family protein</fullName>
    </submittedName>
</protein>
<dbReference type="Gene3D" id="3.30.110.90">
    <property type="entry name" value="Amidohydrolase"/>
    <property type="match status" value="1"/>
</dbReference>
<dbReference type="InterPro" id="IPR006680">
    <property type="entry name" value="Amidohydro-rel"/>
</dbReference>
<organism evidence="2 3">
    <name type="scientific">Plastorhodobacter daqingensis</name>
    <dbReference type="NCBI Taxonomy" id="1387281"/>
    <lineage>
        <taxon>Bacteria</taxon>
        <taxon>Pseudomonadati</taxon>
        <taxon>Pseudomonadota</taxon>
        <taxon>Alphaproteobacteria</taxon>
        <taxon>Rhodobacterales</taxon>
        <taxon>Paracoccaceae</taxon>
        <taxon>Plastorhodobacter</taxon>
    </lineage>
</organism>
<feature type="domain" description="Amidohydrolase-related" evidence="1">
    <location>
        <begin position="90"/>
        <end position="434"/>
    </location>
</feature>
<sequence length="441" mass="46078">MKTGLTRRDFIQTTVAGGVGLCAGSAVTYFSVVPPANARDQVNAITNARIFDGTTVIDARSVLIADGKIALVGGELPSGVPVLDAHGATLAPGLIDSHVHTDSDGLKTALKFGVTTELDMNGQWSGRARRSVAADDSLADIRAPGAGLTPPGGHPTEYQAESKNLLIRYYPYPTVSTPEEATAAVAKRVAQGADYIKIFLEDGEVVGHPGLPMMDDATLRAAVDATHRYGKLAIAHAVTLETATRAVSAGVDGLAHLFVDRPHTPDFIEAMAASGAFVIPCLVLNSSAIGINAADLAADPRVNPKLDKSWLDALGRSFNTFPEGRLEVMYASIRALREAGIDILAGTDVSEPLPGFGGLAHGASLHDELRHLVAAGLSPSEALQAATATPARRFSLADRGRIAPGLRADLVLMRGDPLSNIGDTLSVEAVWRRGARLATLT</sequence>
<dbReference type="PANTHER" id="PTHR43135">
    <property type="entry name" value="ALPHA-D-RIBOSE 1-METHYLPHOSPHONATE 5-TRIPHOSPHATE DIPHOSPHATASE"/>
    <property type="match status" value="1"/>
</dbReference>
<dbReference type="SUPFAM" id="SSF51556">
    <property type="entry name" value="Metallo-dependent hydrolases"/>
    <property type="match status" value="1"/>
</dbReference>
<evidence type="ECO:0000259" key="1">
    <source>
        <dbReference type="Pfam" id="PF01979"/>
    </source>
</evidence>
<dbReference type="NCBIfam" id="TIGR01409">
    <property type="entry name" value="TAT_signal_seq"/>
    <property type="match status" value="1"/>
</dbReference>
<proteinExistence type="predicted"/>
<dbReference type="EMBL" id="JBHTFQ010000008">
    <property type="protein sequence ID" value="MFC7705396.1"/>
    <property type="molecule type" value="Genomic_DNA"/>
</dbReference>
<dbReference type="Gene3D" id="2.30.40.10">
    <property type="entry name" value="Urease, subunit C, domain 1"/>
    <property type="match status" value="1"/>
</dbReference>
<dbReference type="PANTHER" id="PTHR43135:SF3">
    <property type="entry name" value="ALPHA-D-RIBOSE 1-METHYLPHOSPHONATE 5-TRIPHOSPHATE DIPHOSPHATASE"/>
    <property type="match status" value="1"/>
</dbReference>
<dbReference type="InterPro" id="IPR011059">
    <property type="entry name" value="Metal-dep_hydrolase_composite"/>
</dbReference>
<dbReference type="InterPro" id="IPR019546">
    <property type="entry name" value="TAT_signal_bac_arc"/>
</dbReference>
<evidence type="ECO:0000313" key="2">
    <source>
        <dbReference type="EMBL" id="MFC7705396.1"/>
    </source>
</evidence>
<dbReference type="RefSeq" id="WP_377405265.1">
    <property type="nucleotide sequence ID" value="NZ_JBHTFQ010000008.1"/>
</dbReference>
<name>A0ABW2UL17_9RHOB</name>
<dbReference type="Pfam" id="PF01979">
    <property type="entry name" value="Amidohydro_1"/>
    <property type="match status" value="1"/>
</dbReference>
<reference evidence="3" key="1">
    <citation type="journal article" date="2019" name="Int. J. Syst. Evol. Microbiol.">
        <title>The Global Catalogue of Microorganisms (GCM) 10K type strain sequencing project: providing services to taxonomists for standard genome sequencing and annotation.</title>
        <authorList>
            <consortium name="The Broad Institute Genomics Platform"/>
            <consortium name="The Broad Institute Genome Sequencing Center for Infectious Disease"/>
            <person name="Wu L."/>
            <person name="Ma J."/>
        </authorList>
    </citation>
    <scope>NUCLEOTIDE SEQUENCE [LARGE SCALE GENOMIC DNA]</scope>
    <source>
        <strain evidence="3">CGMCC 1.12750</strain>
    </source>
</reference>
<dbReference type="Proteomes" id="UP001596516">
    <property type="component" value="Unassembled WGS sequence"/>
</dbReference>
<keyword evidence="3" id="KW-1185">Reference proteome</keyword>
<dbReference type="PROSITE" id="PS51318">
    <property type="entry name" value="TAT"/>
    <property type="match status" value="1"/>
</dbReference>
<gene>
    <name evidence="2" type="ORF">ACFQXB_14445</name>
</gene>
<dbReference type="InterPro" id="IPR006311">
    <property type="entry name" value="TAT_signal"/>
</dbReference>
<dbReference type="Gene3D" id="1.20.58.520">
    <property type="entry name" value="Amidohydrolase"/>
    <property type="match status" value="1"/>
</dbReference>
<evidence type="ECO:0000313" key="3">
    <source>
        <dbReference type="Proteomes" id="UP001596516"/>
    </source>
</evidence>